<dbReference type="EMBL" id="QANS01000005">
    <property type="protein sequence ID" value="PTU30554.1"/>
    <property type="molecule type" value="Genomic_DNA"/>
</dbReference>
<sequence length="88" mass="9527">MPDSGLEPGPHFAFGVAAGALPAAATGADGDCDLLQLIKPGDRLHTAKQIHITGCFTVSSPLRYIRWPQSLRLLSYALHARLLLKKHR</sequence>
<dbReference type="AlphaFoldDB" id="A0A2T5MDA1"/>
<evidence type="ECO:0000313" key="1">
    <source>
        <dbReference type="EMBL" id="PTU30554.1"/>
    </source>
</evidence>
<keyword evidence="2" id="KW-1185">Reference proteome</keyword>
<evidence type="ECO:0000313" key="2">
    <source>
        <dbReference type="Proteomes" id="UP000244248"/>
    </source>
</evidence>
<reference evidence="1 2" key="1">
    <citation type="submission" date="2018-04" db="EMBL/GenBank/DDBJ databases">
        <title>Novel species isolated from glacier.</title>
        <authorList>
            <person name="Liu Q."/>
            <person name="Xin Y.-H."/>
        </authorList>
    </citation>
    <scope>NUCLEOTIDE SEQUENCE [LARGE SCALE GENOMIC DNA]</scope>
    <source>
        <strain evidence="1 2">GT1R17</strain>
    </source>
</reference>
<comment type="caution">
    <text evidence="1">The sequence shown here is derived from an EMBL/GenBank/DDBJ whole genome shotgun (WGS) entry which is preliminary data.</text>
</comment>
<accession>A0A2T5MDA1</accession>
<proteinExistence type="predicted"/>
<name>A0A2T5MDA1_9GAMM</name>
<gene>
    <name evidence="1" type="ORF">CJD38_13685</name>
</gene>
<dbReference type="Proteomes" id="UP000244248">
    <property type="component" value="Unassembled WGS sequence"/>
</dbReference>
<organism evidence="1 2">
    <name type="scientific">Stenotrophobium rhamnosiphilum</name>
    <dbReference type="NCBI Taxonomy" id="2029166"/>
    <lineage>
        <taxon>Bacteria</taxon>
        <taxon>Pseudomonadati</taxon>
        <taxon>Pseudomonadota</taxon>
        <taxon>Gammaproteobacteria</taxon>
        <taxon>Nevskiales</taxon>
        <taxon>Nevskiaceae</taxon>
        <taxon>Stenotrophobium</taxon>
    </lineage>
</organism>
<protein>
    <submittedName>
        <fullName evidence="1">Uncharacterized protein</fullName>
    </submittedName>
</protein>